<dbReference type="InterPro" id="IPR036249">
    <property type="entry name" value="Thioredoxin-like_sf"/>
</dbReference>
<accession>A0A6P2BT31</accession>
<dbReference type="EMBL" id="RPFW01000006">
    <property type="protein sequence ID" value="TVZ02038.1"/>
    <property type="molecule type" value="Genomic_DNA"/>
</dbReference>
<gene>
    <name evidence="2" type="ORF">EAS64_28845</name>
</gene>
<dbReference type="OrthoDB" id="1495530at2"/>
<sequence length="138" mass="14267">MAVVVVLVASSAAGFALRRRQGQFRQAPSAAGVLTAADLGAPLGRQATLVQFSTDFCTFCGPTRELLTTMAGERDGVAFVEIDAANRMDLTKRLHVLSTPTVLVLDASGGIASRASGQPRKADLQGALDLVLRGGGQA</sequence>
<proteinExistence type="predicted"/>
<dbReference type="InterPro" id="IPR013766">
    <property type="entry name" value="Thioredoxin_domain"/>
</dbReference>
<dbReference type="PROSITE" id="PS51352">
    <property type="entry name" value="THIOREDOXIN_2"/>
    <property type="match status" value="1"/>
</dbReference>
<dbReference type="Pfam" id="PF00085">
    <property type="entry name" value="Thioredoxin"/>
    <property type="match status" value="1"/>
</dbReference>
<comment type="caution">
    <text evidence="2">The sequence shown here is derived from an EMBL/GenBank/DDBJ whole genome shotgun (WGS) entry which is preliminary data.</text>
</comment>
<protein>
    <submittedName>
        <fullName evidence="2">Thioredoxin</fullName>
    </submittedName>
</protein>
<dbReference type="Gene3D" id="3.40.30.10">
    <property type="entry name" value="Glutaredoxin"/>
    <property type="match status" value="1"/>
</dbReference>
<keyword evidence="3" id="KW-1185">Reference proteome</keyword>
<evidence type="ECO:0000313" key="2">
    <source>
        <dbReference type="EMBL" id="TVZ02038.1"/>
    </source>
</evidence>
<organism evidence="2 3">
    <name type="scientific">Trebonia kvetii</name>
    <dbReference type="NCBI Taxonomy" id="2480626"/>
    <lineage>
        <taxon>Bacteria</taxon>
        <taxon>Bacillati</taxon>
        <taxon>Actinomycetota</taxon>
        <taxon>Actinomycetes</taxon>
        <taxon>Streptosporangiales</taxon>
        <taxon>Treboniaceae</taxon>
        <taxon>Trebonia</taxon>
    </lineage>
</organism>
<reference evidence="2 3" key="1">
    <citation type="submission" date="2018-11" db="EMBL/GenBank/DDBJ databases">
        <title>Trebonia kvetii gen.nov., sp.nov., a novel acidophilic actinobacterium, and proposal of the new actinobacterial family Treboniaceae fam. nov.</title>
        <authorList>
            <person name="Rapoport D."/>
            <person name="Sagova-Mareckova M."/>
            <person name="Sedlacek I."/>
            <person name="Provaznik J."/>
            <person name="Kralova S."/>
            <person name="Pavlinic D."/>
            <person name="Benes V."/>
            <person name="Kopecky J."/>
        </authorList>
    </citation>
    <scope>NUCLEOTIDE SEQUENCE [LARGE SCALE GENOMIC DNA]</scope>
    <source>
        <strain evidence="2 3">15Tr583</strain>
    </source>
</reference>
<dbReference type="AlphaFoldDB" id="A0A6P2BT31"/>
<dbReference type="SUPFAM" id="SSF52833">
    <property type="entry name" value="Thioredoxin-like"/>
    <property type="match status" value="1"/>
</dbReference>
<feature type="domain" description="Thioredoxin" evidence="1">
    <location>
        <begin position="6"/>
        <end position="133"/>
    </location>
</feature>
<name>A0A6P2BT31_9ACTN</name>
<evidence type="ECO:0000313" key="3">
    <source>
        <dbReference type="Proteomes" id="UP000460272"/>
    </source>
</evidence>
<dbReference type="Proteomes" id="UP000460272">
    <property type="component" value="Unassembled WGS sequence"/>
</dbReference>
<evidence type="ECO:0000259" key="1">
    <source>
        <dbReference type="PROSITE" id="PS51352"/>
    </source>
</evidence>
<dbReference type="CDD" id="cd02947">
    <property type="entry name" value="TRX_family"/>
    <property type="match status" value="1"/>
</dbReference>